<dbReference type="AlphaFoldDB" id="A0A6J4R0D9"/>
<gene>
    <name evidence="1" type="ORF">AVDCRST_MAG58-1750</name>
</gene>
<protein>
    <submittedName>
        <fullName evidence="1">HigB toxin protein</fullName>
    </submittedName>
</protein>
<dbReference type="EMBL" id="CADCVF010000039">
    <property type="protein sequence ID" value="CAA9457635.1"/>
    <property type="molecule type" value="Genomic_DNA"/>
</dbReference>
<dbReference type="SUPFAM" id="SSF143011">
    <property type="entry name" value="RelE-like"/>
    <property type="match status" value="1"/>
</dbReference>
<name>A0A6J4R0D9_9ACTN</name>
<proteinExistence type="predicted"/>
<dbReference type="InterPro" id="IPR035093">
    <property type="entry name" value="RelE/ParE_toxin_dom_sf"/>
</dbReference>
<organism evidence="1">
    <name type="scientific">uncultured Rubrobacteraceae bacterium</name>
    <dbReference type="NCBI Taxonomy" id="349277"/>
    <lineage>
        <taxon>Bacteria</taxon>
        <taxon>Bacillati</taxon>
        <taxon>Actinomycetota</taxon>
        <taxon>Rubrobacteria</taxon>
        <taxon>Rubrobacterales</taxon>
        <taxon>Rubrobacteraceae</taxon>
        <taxon>environmental samples</taxon>
    </lineage>
</organism>
<accession>A0A6J4R0D9</accession>
<reference evidence="1" key="1">
    <citation type="submission" date="2020-02" db="EMBL/GenBank/DDBJ databases">
        <authorList>
            <person name="Meier V. D."/>
        </authorList>
    </citation>
    <scope>NUCLEOTIDE SEQUENCE</scope>
    <source>
        <strain evidence="1">AVDCRST_MAG58</strain>
    </source>
</reference>
<sequence length="43" mass="5014">MHKLSGDREGQWTIRINSQWRVCLEFDDDAGDAHAVEIGKHYE</sequence>
<dbReference type="Gene3D" id="3.30.2310.20">
    <property type="entry name" value="RelE-like"/>
    <property type="match status" value="1"/>
</dbReference>
<evidence type="ECO:0000313" key="1">
    <source>
        <dbReference type="EMBL" id="CAA9457635.1"/>
    </source>
</evidence>